<dbReference type="SMART" id="SM00448">
    <property type="entry name" value="REC"/>
    <property type="match status" value="2"/>
</dbReference>
<dbReference type="InterPro" id="IPR003594">
    <property type="entry name" value="HATPase_dom"/>
</dbReference>
<dbReference type="SUPFAM" id="SSF47226">
    <property type="entry name" value="Histidine-containing phosphotransfer domain, HPT domain"/>
    <property type="match status" value="1"/>
</dbReference>
<evidence type="ECO:0000313" key="24">
    <source>
        <dbReference type="Proteomes" id="UP000199092"/>
    </source>
</evidence>
<dbReference type="STRING" id="546871.SAMN04488543_0199"/>
<dbReference type="PROSITE" id="PS50110">
    <property type="entry name" value="RESPONSE_REGULATORY"/>
    <property type="match status" value="2"/>
</dbReference>
<feature type="domain" description="Response regulatory" evidence="21">
    <location>
        <begin position="758"/>
        <end position="874"/>
    </location>
</feature>
<dbReference type="CDD" id="cd00082">
    <property type="entry name" value="HisKA"/>
    <property type="match status" value="1"/>
</dbReference>
<dbReference type="InterPro" id="IPR036097">
    <property type="entry name" value="HisK_dim/P_sf"/>
</dbReference>
<evidence type="ECO:0000313" key="23">
    <source>
        <dbReference type="EMBL" id="SDR72067.1"/>
    </source>
</evidence>
<keyword evidence="12 19" id="KW-1133">Transmembrane helix</keyword>
<accession>A0A1H1LCB2</accession>
<dbReference type="InterPro" id="IPR004358">
    <property type="entry name" value="Sig_transdc_His_kin-like_C"/>
</dbReference>
<dbReference type="InterPro" id="IPR008207">
    <property type="entry name" value="Sig_transdc_His_kin_Hpt_dom"/>
</dbReference>
<evidence type="ECO:0000256" key="14">
    <source>
        <dbReference type="ARBA" id="ARBA00023136"/>
    </source>
</evidence>
<dbReference type="Pfam" id="PF02518">
    <property type="entry name" value="HATPase_c"/>
    <property type="match status" value="1"/>
</dbReference>
<feature type="transmembrane region" description="Helical" evidence="19">
    <location>
        <begin position="128"/>
        <end position="149"/>
    </location>
</feature>
<sequence>MEAARIANAVLFGVLGAASLVLWSRRRDAATAWLAASLSCLGLGTLVGLALPQTSPERLVGWRLWLGKVGVLLPLVLYPYCLLRFAASFDRHRALSRVAAAVTALVAGAMLAFPYLPAAGEQPWWVSWWLGLFLVQFVGLSTVAALRLLRGGRREPAVTKRRMQLLSFSATALSAAILLSLLTQTAVSELVRTASTVLVLGAGGAGLLGLVPPAWLRLLWRRHEHRRIYDLQLALISAGSREAVAQAVLPVLSTLLGGGAAAMLDARGQVLASRGSEADVADLVRSVTGGDQKDHDRAGVAHSTLHSGSLVAGSGRYAPSLGSDERQLFDSMSLMVETALSRIRGREELARAHAGALEASRLKSEFVANMSHEIRTPINGVIGMTELLSHTALDAEQREYVTTIQTSADALLDVINDILDFSKIEAGKLELHAEDFDLRSTVEEVASLLAGAPHSDRIELALQLDTQIPAVVRGDPGRIRQVLLNLAGNAVKFTEQGEVVIQVAVVAPSATAGTLRVRFEVADTGPGLDPATLPHLFDSFAQADSSSTRRHGGTGLGLAISKRLVELMGGTIGAVTEVGEGSTFWFEVDLVAPATAAPVQEQGGDLLSGRSVLVVDDNATNRTILASTLREWQMEPVAVISAAQALAELRRRHDAGGRFDLALIDYQMPGMDGTGLVRAMAADARFSATPRVLLTSTGDRAKLGDAEVDGVLTKPVRPSILWNRLTRILSSADSSSAPGPAAPRPGGRDPDRPRPATRVLVAEDDPVSQAVARKMLEALGCTVDVAGTGTEVLAAVGQHHYALVFMDCQMPEMDGYEATRALRAQEDGRHTPVVALTAGAMEGDAQRCLDAGMDAHLTKPVRLDDFVGVLDRWVPRPAPPAAADVDEARHVDPTRPLVDLDAMAALHGDGTRGLVELFLVSTTRQLGEMRAAVATGDTTTLRRLAHSLRGSALYLGAQQLAERCEDLERCLDQAQPDPRGPVEAVAGAFRDVEEHLDRQFVG</sequence>
<dbReference type="InterPro" id="IPR003661">
    <property type="entry name" value="HisK_dim/P_dom"/>
</dbReference>
<dbReference type="SUPFAM" id="SSF52172">
    <property type="entry name" value="CheY-like"/>
    <property type="match status" value="2"/>
</dbReference>
<feature type="modified residue" description="4-aspartylphosphate" evidence="17">
    <location>
        <position position="807"/>
    </location>
</feature>
<evidence type="ECO:0000256" key="7">
    <source>
        <dbReference type="ARBA" id="ARBA00022679"/>
    </source>
</evidence>
<dbReference type="InterPro" id="IPR001789">
    <property type="entry name" value="Sig_transdc_resp-reg_receiver"/>
</dbReference>
<feature type="region of interest" description="Disordered" evidence="18">
    <location>
        <begin position="732"/>
        <end position="755"/>
    </location>
</feature>
<feature type="transmembrane region" description="Helical" evidence="19">
    <location>
        <begin position="30"/>
        <end position="52"/>
    </location>
</feature>
<dbReference type="SMART" id="SM00073">
    <property type="entry name" value="HPT"/>
    <property type="match status" value="1"/>
</dbReference>
<feature type="modified residue" description="4-aspartylphosphate" evidence="17">
    <location>
        <position position="665"/>
    </location>
</feature>
<keyword evidence="6 17" id="KW-0597">Phosphoprotein</keyword>
<dbReference type="PRINTS" id="PR00344">
    <property type="entry name" value="BCTRLSENSOR"/>
</dbReference>
<dbReference type="GO" id="GO:0000155">
    <property type="term" value="F:phosphorelay sensor kinase activity"/>
    <property type="evidence" value="ECO:0007669"/>
    <property type="project" value="InterPro"/>
</dbReference>
<dbReference type="Gene3D" id="1.20.120.160">
    <property type="entry name" value="HPT domain"/>
    <property type="match status" value="1"/>
</dbReference>
<evidence type="ECO:0000256" key="3">
    <source>
        <dbReference type="ARBA" id="ARBA00006402"/>
    </source>
</evidence>
<dbReference type="EC" id="2.7.13.3" evidence="4"/>
<comment type="similarity">
    <text evidence="3">In the N-terminal section; belongs to the phytochrome family.</text>
</comment>
<dbReference type="AlphaFoldDB" id="A0A1H1LCB2"/>
<feature type="domain" description="Histidine kinase" evidence="20">
    <location>
        <begin position="369"/>
        <end position="592"/>
    </location>
</feature>
<dbReference type="EMBL" id="LT629749">
    <property type="protein sequence ID" value="SDR72067.1"/>
    <property type="molecule type" value="Genomic_DNA"/>
</dbReference>
<evidence type="ECO:0000256" key="13">
    <source>
        <dbReference type="ARBA" id="ARBA00023012"/>
    </source>
</evidence>
<dbReference type="Pfam" id="PF01627">
    <property type="entry name" value="Hpt"/>
    <property type="match status" value="1"/>
</dbReference>
<dbReference type="Pfam" id="PF00072">
    <property type="entry name" value="Response_reg"/>
    <property type="match status" value="2"/>
</dbReference>
<feature type="transmembrane region" description="Helical" evidence="19">
    <location>
        <begin position="6"/>
        <end position="23"/>
    </location>
</feature>
<dbReference type="InterPro" id="IPR036641">
    <property type="entry name" value="HPT_dom_sf"/>
</dbReference>
<comment type="catalytic activity">
    <reaction evidence="1">
        <text>ATP + protein L-histidine = ADP + protein N-phospho-L-histidine.</text>
        <dbReference type="EC" id="2.7.13.3"/>
    </reaction>
</comment>
<dbReference type="SMART" id="SM00387">
    <property type="entry name" value="HATPase_c"/>
    <property type="match status" value="1"/>
</dbReference>
<dbReference type="PANTHER" id="PTHR45339">
    <property type="entry name" value="HYBRID SIGNAL TRANSDUCTION HISTIDINE KINASE J"/>
    <property type="match status" value="1"/>
</dbReference>
<organism evidence="23 24">
    <name type="scientific">Friedmanniella luteola</name>
    <dbReference type="NCBI Taxonomy" id="546871"/>
    <lineage>
        <taxon>Bacteria</taxon>
        <taxon>Bacillati</taxon>
        <taxon>Actinomycetota</taxon>
        <taxon>Actinomycetes</taxon>
        <taxon>Propionibacteriales</taxon>
        <taxon>Nocardioidaceae</taxon>
        <taxon>Friedmanniella</taxon>
    </lineage>
</organism>
<dbReference type="OrthoDB" id="9810730at2"/>
<name>A0A1H1LCB2_9ACTN</name>
<gene>
    <name evidence="23" type="ORF">SAMN04488543_0199</name>
</gene>
<keyword evidence="8 19" id="KW-0812">Transmembrane</keyword>
<evidence type="ECO:0000256" key="9">
    <source>
        <dbReference type="ARBA" id="ARBA00022741"/>
    </source>
</evidence>
<keyword evidence="13" id="KW-0902">Two-component regulatory system</keyword>
<dbReference type="Gene3D" id="3.40.50.2300">
    <property type="match status" value="2"/>
</dbReference>
<evidence type="ECO:0000256" key="2">
    <source>
        <dbReference type="ARBA" id="ARBA00004651"/>
    </source>
</evidence>
<keyword evidence="24" id="KW-1185">Reference proteome</keyword>
<evidence type="ECO:0000259" key="22">
    <source>
        <dbReference type="PROSITE" id="PS50894"/>
    </source>
</evidence>
<dbReference type="Gene3D" id="3.30.565.10">
    <property type="entry name" value="Histidine kinase-like ATPase, C-terminal domain"/>
    <property type="match status" value="1"/>
</dbReference>
<dbReference type="PANTHER" id="PTHR45339:SF1">
    <property type="entry name" value="HYBRID SIGNAL TRANSDUCTION HISTIDINE KINASE J"/>
    <property type="match status" value="1"/>
</dbReference>
<feature type="transmembrane region" description="Helical" evidence="19">
    <location>
        <begin position="64"/>
        <end position="83"/>
    </location>
</feature>
<protein>
    <recommendedName>
        <fullName evidence="15">Circadian input-output histidine kinase CikA</fullName>
        <ecNumber evidence="4">2.7.13.3</ecNumber>
    </recommendedName>
</protein>
<evidence type="ECO:0000256" key="17">
    <source>
        <dbReference type="PROSITE-ProRule" id="PRU00169"/>
    </source>
</evidence>
<proteinExistence type="inferred from homology"/>
<keyword evidence="14 19" id="KW-0472">Membrane</keyword>
<dbReference type="GO" id="GO:0005886">
    <property type="term" value="C:plasma membrane"/>
    <property type="evidence" value="ECO:0007669"/>
    <property type="project" value="UniProtKB-SubCell"/>
</dbReference>
<dbReference type="CDD" id="cd00088">
    <property type="entry name" value="HPT"/>
    <property type="match status" value="1"/>
</dbReference>
<dbReference type="GO" id="GO:0005524">
    <property type="term" value="F:ATP binding"/>
    <property type="evidence" value="ECO:0007669"/>
    <property type="project" value="UniProtKB-KW"/>
</dbReference>
<dbReference type="PROSITE" id="PS50894">
    <property type="entry name" value="HPT"/>
    <property type="match status" value="1"/>
</dbReference>
<dbReference type="InterPro" id="IPR036890">
    <property type="entry name" value="HATPase_C_sf"/>
</dbReference>
<dbReference type="SMART" id="SM00388">
    <property type="entry name" value="HisKA"/>
    <property type="match status" value="1"/>
</dbReference>
<evidence type="ECO:0000256" key="1">
    <source>
        <dbReference type="ARBA" id="ARBA00000085"/>
    </source>
</evidence>
<dbReference type="RefSeq" id="WP_091408901.1">
    <property type="nucleotide sequence ID" value="NZ_LT629749.1"/>
</dbReference>
<feature type="modified residue" description="Phosphohistidine" evidence="16">
    <location>
        <position position="946"/>
    </location>
</feature>
<dbReference type="Proteomes" id="UP000199092">
    <property type="component" value="Chromosome I"/>
</dbReference>
<comment type="subcellular location">
    <subcellularLocation>
        <location evidence="2">Cell membrane</location>
        <topology evidence="2">Multi-pass membrane protein</topology>
    </subcellularLocation>
</comment>
<evidence type="ECO:0000256" key="10">
    <source>
        <dbReference type="ARBA" id="ARBA00022777"/>
    </source>
</evidence>
<feature type="transmembrane region" description="Helical" evidence="19">
    <location>
        <begin position="193"/>
        <end position="216"/>
    </location>
</feature>
<evidence type="ECO:0000256" key="8">
    <source>
        <dbReference type="ARBA" id="ARBA00022692"/>
    </source>
</evidence>
<keyword evidence="7" id="KW-0808">Transferase</keyword>
<dbReference type="PROSITE" id="PS50109">
    <property type="entry name" value="HIS_KIN"/>
    <property type="match status" value="1"/>
</dbReference>
<dbReference type="SUPFAM" id="SSF47384">
    <property type="entry name" value="Homodimeric domain of signal transducing histidine kinase"/>
    <property type="match status" value="1"/>
</dbReference>
<feature type="transmembrane region" description="Helical" evidence="19">
    <location>
        <begin position="95"/>
        <end position="116"/>
    </location>
</feature>
<dbReference type="Gene3D" id="1.10.287.130">
    <property type="match status" value="1"/>
</dbReference>
<dbReference type="SUPFAM" id="SSF55874">
    <property type="entry name" value="ATPase domain of HSP90 chaperone/DNA topoisomerase II/histidine kinase"/>
    <property type="match status" value="1"/>
</dbReference>
<evidence type="ECO:0000256" key="18">
    <source>
        <dbReference type="SAM" id="MobiDB-lite"/>
    </source>
</evidence>
<dbReference type="CDD" id="cd17546">
    <property type="entry name" value="REC_hyHK_CKI1_RcsC-like"/>
    <property type="match status" value="1"/>
</dbReference>
<dbReference type="InterPro" id="IPR005467">
    <property type="entry name" value="His_kinase_dom"/>
</dbReference>
<evidence type="ECO:0000259" key="21">
    <source>
        <dbReference type="PROSITE" id="PS50110"/>
    </source>
</evidence>
<dbReference type="CDD" id="cd16922">
    <property type="entry name" value="HATPase_EvgS-ArcB-TorS-like"/>
    <property type="match status" value="1"/>
</dbReference>
<dbReference type="Pfam" id="PF00512">
    <property type="entry name" value="HisKA"/>
    <property type="match status" value="1"/>
</dbReference>
<feature type="transmembrane region" description="Helical" evidence="19">
    <location>
        <begin position="165"/>
        <end position="187"/>
    </location>
</feature>
<feature type="domain" description="HPt" evidence="22">
    <location>
        <begin position="907"/>
        <end position="1002"/>
    </location>
</feature>
<evidence type="ECO:0000256" key="6">
    <source>
        <dbReference type="ARBA" id="ARBA00022553"/>
    </source>
</evidence>
<evidence type="ECO:0000256" key="19">
    <source>
        <dbReference type="SAM" id="Phobius"/>
    </source>
</evidence>
<keyword evidence="11" id="KW-0067">ATP-binding</keyword>
<dbReference type="FunFam" id="1.10.287.130:FF:000003">
    <property type="entry name" value="Histidine kinase"/>
    <property type="match status" value="1"/>
</dbReference>
<evidence type="ECO:0000256" key="4">
    <source>
        <dbReference type="ARBA" id="ARBA00012438"/>
    </source>
</evidence>
<dbReference type="InterPro" id="IPR011006">
    <property type="entry name" value="CheY-like_superfamily"/>
</dbReference>
<keyword evidence="5" id="KW-1003">Cell membrane</keyword>
<evidence type="ECO:0000256" key="11">
    <source>
        <dbReference type="ARBA" id="ARBA00022840"/>
    </source>
</evidence>
<evidence type="ECO:0000259" key="20">
    <source>
        <dbReference type="PROSITE" id="PS50109"/>
    </source>
</evidence>
<reference evidence="23 24" key="1">
    <citation type="submission" date="2016-10" db="EMBL/GenBank/DDBJ databases">
        <authorList>
            <person name="de Groot N.N."/>
        </authorList>
    </citation>
    <scope>NUCLEOTIDE SEQUENCE [LARGE SCALE GENOMIC DNA]</scope>
    <source>
        <strain evidence="23 24">DSM 21741</strain>
    </source>
</reference>
<evidence type="ECO:0000256" key="16">
    <source>
        <dbReference type="PROSITE-ProRule" id="PRU00110"/>
    </source>
</evidence>
<feature type="domain" description="Response regulatory" evidence="21">
    <location>
        <begin position="611"/>
        <end position="729"/>
    </location>
</feature>
<dbReference type="FunFam" id="3.30.565.10:FF:000010">
    <property type="entry name" value="Sensor histidine kinase RcsC"/>
    <property type="match status" value="1"/>
</dbReference>
<evidence type="ECO:0000256" key="15">
    <source>
        <dbReference type="ARBA" id="ARBA00074306"/>
    </source>
</evidence>
<evidence type="ECO:0000256" key="12">
    <source>
        <dbReference type="ARBA" id="ARBA00022989"/>
    </source>
</evidence>
<keyword evidence="10 23" id="KW-0418">Kinase</keyword>
<evidence type="ECO:0000256" key="5">
    <source>
        <dbReference type="ARBA" id="ARBA00022475"/>
    </source>
</evidence>
<keyword evidence="9" id="KW-0547">Nucleotide-binding</keyword>